<dbReference type="Proteomes" id="UP000027946">
    <property type="component" value="Unassembled WGS sequence"/>
</dbReference>
<comment type="similarity">
    <text evidence="1">Belongs to the RutC family.</text>
</comment>
<dbReference type="SUPFAM" id="SSF55298">
    <property type="entry name" value="YjgF-like"/>
    <property type="match status" value="1"/>
</dbReference>
<dbReference type="Pfam" id="PF01042">
    <property type="entry name" value="Ribonuc_L-PSP"/>
    <property type="match status" value="1"/>
</dbReference>
<accession>A0A069RAL9</accession>
<dbReference type="GO" id="GO:0005829">
    <property type="term" value="C:cytosol"/>
    <property type="evidence" value="ECO:0007669"/>
    <property type="project" value="TreeGrafter"/>
</dbReference>
<dbReference type="InterPro" id="IPR019897">
    <property type="entry name" value="RidA_CS"/>
</dbReference>
<dbReference type="InterPro" id="IPR035959">
    <property type="entry name" value="RutC-like_sf"/>
</dbReference>
<dbReference type="PANTHER" id="PTHR11803">
    <property type="entry name" value="2-IMINOBUTANOATE/2-IMINOPROPANOATE DEAMINASE RIDA"/>
    <property type="match status" value="1"/>
</dbReference>
<proteinExistence type="inferred from homology"/>
<sequence length="127" mass="13916">MKKEIISTSKAPAAVGPYSQAVKAGNMLFVSGQIPFIPETMELVSEDVKEQTARSLENVKAILEEAGSSFADVIKATVFIKDMNDFGKINEVYAEYFGENKPARACVEVARLPKDVKVEIEVIAFVE</sequence>
<dbReference type="InterPro" id="IPR006056">
    <property type="entry name" value="RidA"/>
</dbReference>
<dbReference type="CDD" id="cd00448">
    <property type="entry name" value="YjgF_YER057c_UK114_family"/>
    <property type="match status" value="1"/>
</dbReference>
<dbReference type="STRING" id="1121324.CLIT_23c03580"/>
<protein>
    <submittedName>
        <fullName evidence="2">RutC family protein</fullName>
    </submittedName>
</protein>
<dbReference type="PANTHER" id="PTHR11803:SF39">
    <property type="entry name" value="2-IMINOBUTANOATE_2-IMINOPROPANOATE DEAMINASE"/>
    <property type="match status" value="1"/>
</dbReference>
<dbReference type="InterPro" id="IPR006175">
    <property type="entry name" value="YjgF/YER057c/UK114"/>
</dbReference>
<dbReference type="GO" id="GO:0019239">
    <property type="term" value="F:deaminase activity"/>
    <property type="evidence" value="ECO:0007669"/>
    <property type="project" value="TreeGrafter"/>
</dbReference>
<dbReference type="EMBL" id="JJMM01000026">
    <property type="protein sequence ID" value="KDR94086.1"/>
    <property type="molecule type" value="Genomic_DNA"/>
</dbReference>
<keyword evidence="3" id="KW-1185">Reference proteome</keyword>
<dbReference type="OrthoDB" id="9803101at2"/>
<comment type="caution">
    <text evidence="2">The sequence shown here is derived from an EMBL/GenBank/DDBJ whole genome shotgun (WGS) entry which is preliminary data.</text>
</comment>
<dbReference type="RefSeq" id="WP_038267941.1">
    <property type="nucleotide sequence ID" value="NZ_FSRH01000003.1"/>
</dbReference>
<evidence type="ECO:0000313" key="2">
    <source>
        <dbReference type="EMBL" id="KDR94086.1"/>
    </source>
</evidence>
<evidence type="ECO:0000256" key="1">
    <source>
        <dbReference type="ARBA" id="ARBA00010552"/>
    </source>
</evidence>
<dbReference type="PROSITE" id="PS01094">
    <property type="entry name" value="UPF0076"/>
    <property type="match status" value="1"/>
</dbReference>
<dbReference type="FunFam" id="3.30.1330.40:FF:000001">
    <property type="entry name" value="L-PSP family endoribonuclease"/>
    <property type="match status" value="1"/>
</dbReference>
<organism evidence="2 3">
    <name type="scientific">Peptoclostridium litorale DSM 5388</name>
    <dbReference type="NCBI Taxonomy" id="1121324"/>
    <lineage>
        <taxon>Bacteria</taxon>
        <taxon>Bacillati</taxon>
        <taxon>Bacillota</taxon>
        <taxon>Clostridia</taxon>
        <taxon>Peptostreptococcales</taxon>
        <taxon>Peptoclostridiaceae</taxon>
        <taxon>Peptoclostridium</taxon>
    </lineage>
</organism>
<dbReference type="NCBIfam" id="TIGR00004">
    <property type="entry name" value="Rid family detoxifying hydrolase"/>
    <property type="match status" value="1"/>
</dbReference>
<dbReference type="eggNOG" id="COG0251">
    <property type="taxonomic scope" value="Bacteria"/>
</dbReference>
<dbReference type="AlphaFoldDB" id="A0A069RAL9"/>
<dbReference type="Gene3D" id="3.30.1330.40">
    <property type="entry name" value="RutC-like"/>
    <property type="match status" value="1"/>
</dbReference>
<gene>
    <name evidence="2" type="ORF">CLIT_23c03580</name>
</gene>
<evidence type="ECO:0000313" key="3">
    <source>
        <dbReference type="Proteomes" id="UP000027946"/>
    </source>
</evidence>
<reference evidence="2 3" key="1">
    <citation type="submission" date="2014-03" db="EMBL/GenBank/DDBJ databases">
        <title>Genome sequence of Clostridium litorale W6, DSM 5388.</title>
        <authorList>
            <person name="Poehlein A."/>
            <person name="Jagirdar A."/>
            <person name="Khonsari B."/>
            <person name="Chibani C.M."/>
            <person name="Gutierrez Gutierrez D.A."/>
            <person name="Davydova E."/>
            <person name="Alghaithi H.S."/>
            <person name="Nair K.P."/>
            <person name="Dhamotharan K."/>
            <person name="Chandran L."/>
            <person name="G W."/>
            <person name="Daniel R."/>
        </authorList>
    </citation>
    <scope>NUCLEOTIDE SEQUENCE [LARGE SCALE GENOMIC DNA]</scope>
    <source>
        <strain evidence="2 3">W6</strain>
    </source>
</reference>
<name>A0A069RAL9_PEPLI</name>